<dbReference type="AlphaFoldDB" id="A0A0E0FCX2"/>
<reference evidence="2" key="1">
    <citation type="submission" date="2015-04" db="UniProtKB">
        <authorList>
            <consortium name="EnsemblPlants"/>
        </authorList>
    </citation>
    <scope>IDENTIFICATION</scope>
</reference>
<dbReference type="Gramene" id="OMERI12G10530.1">
    <property type="protein sequence ID" value="OMERI12G10530.1"/>
    <property type="gene ID" value="OMERI12G10530"/>
</dbReference>
<evidence type="ECO:0000256" key="1">
    <source>
        <dbReference type="SAM" id="Phobius"/>
    </source>
</evidence>
<name>A0A0E0FCX2_9ORYZ</name>
<organism evidence="2">
    <name type="scientific">Oryza meridionalis</name>
    <dbReference type="NCBI Taxonomy" id="40149"/>
    <lineage>
        <taxon>Eukaryota</taxon>
        <taxon>Viridiplantae</taxon>
        <taxon>Streptophyta</taxon>
        <taxon>Embryophyta</taxon>
        <taxon>Tracheophyta</taxon>
        <taxon>Spermatophyta</taxon>
        <taxon>Magnoliopsida</taxon>
        <taxon>Liliopsida</taxon>
        <taxon>Poales</taxon>
        <taxon>Poaceae</taxon>
        <taxon>BOP clade</taxon>
        <taxon>Oryzoideae</taxon>
        <taxon>Oryzeae</taxon>
        <taxon>Oryzinae</taxon>
        <taxon>Oryza</taxon>
    </lineage>
</organism>
<feature type="transmembrane region" description="Helical" evidence="1">
    <location>
        <begin position="54"/>
        <end position="75"/>
    </location>
</feature>
<sequence length="76" mass="7786">MAASAPTGGADPAMVLVASLPCQILKIAFIAVIGTQKLQLPRQEIKMPGMGAFVILNTIEVVHGAALGTMASLVLE</sequence>
<protein>
    <submittedName>
        <fullName evidence="2">Uncharacterized protein</fullName>
    </submittedName>
</protein>
<dbReference type="HOGENOM" id="CLU_2658663_0_0_1"/>
<keyword evidence="3" id="KW-1185">Reference proteome</keyword>
<keyword evidence="1" id="KW-0812">Transmembrane</keyword>
<evidence type="ECO:0000313" key="2">
    <source>
        <dbReference type="EnsemblPlants" id="OMERI12G10530.1"/>
    </source>
</evidence>
<dbReference type="Proteomes" id="UP000008021">
    <property type="component" value="Chromosome 12"/>
</dbReference>
<accession>A0A0E0FCX2</accession>
<keyword evidence="1" id="KW-1133">Transmembrane helix</keyword>
<proteinExistence type="predicted"/>
<dbReference type="EnsemblPlants" id="OMERI12G10530.1">
    <property type="protein sequence ID" value="OMERI12G10530.1"/>
    <property type="gene ID" value="OMERI12G10530"/>
</dbReference>
<evidence type="ECO:0000313" key="3">
    <source>
        <dbReference type="Proteomes" id="UP000008021"/>
    </source>
</evidence>
<feature type="transmembrane region" description="Helical" evidence="1">
    <location>
        <begin position="12"/>
        <end position="33"/>
    </location>
</feature>
<keyword evidence="1" id="KW-0472">Membrane</keyword>
<reference evidence="2" key="2">
    <citation type="submission" date="2018-05" db="EMBL/GenBank/DDBJ databases">
        <title>OmerRS3 (Oryza meridionalis Reference Sequence Version 3).</title>
        <authorList>
            <person name="Zhang J."/>
            <person name="Kudrna D."/>
            <person name="Lee S."/>
            <person name="Talag J."/>
            <person name="Welchert J."/>
            <person name="Wing R.A."/>
        </authorList>
    </citation>
    <scope>NUCLEOTIDE SEQUENCE [LARGE SCALE GENOMIC DNA]</scope>
    <source>
        <strain evidence="2">cv. OR44</strain>
    </source>
</reference>